<evidence type="ECO:0000313" key="3">
    <source>
        <dbReference type="EMBL" id="PWG04276.1"/>
    </source>
</evidence>
<dbReference type="EMBL" id="QFFG01000006">
    <property type="protein sequence ID" value="PWG04276.1"/>
    <property type="molecule type" value="Genomic_DNA"/>
</dbReference>
<protein>
    <recommendedName>
        <fullName evidence="2">Polysaccharide biosynthesis protein CapD-like domain-containing protein</fullName>
    </recommendedName>
</protein>
<dbReference type="Pfam" id="PF02719">
    <property type="entry name" value="Polysacc_synt_2"/>
    <property type="match status" value="1"/>
</dbReference>
<dbReference type="Gene3D" id="3.40.50.720">
    <property type="entry name" value="NAD(P)-binding Rossmann-like Domain"/>
    <property type="match status" value="1"/>
</dbReference>
<dbReference type="Proteomes" id="UP000245670">
    <property type="component" value="Unassembled WGS sequence"/>
</dbReference>
<reference evidence="3 4" key="1">
    <citation type="submission" date="2018-05" db="EMBL/GenBank/DDBJ databases">
        <title>Polaribacter aquimarinus sp. nov., isolated from sediment in a sediment of sea.</title>
        <authorList>
            <person name="Lu D."/>
        </authorList>
    </citation>
    <scope>NUCLEOTIDE SEQUENCE [LARGE SCALE GENOMIC DNA]</scope>
    <source>
        <strain evidence="3 4">ZY113</strain>
    </source>
</reference>
<dbReference type="PANTHER" id="PTHR43318">
    <property type="entry name" value="UDP-N-ACETYLGLUCOSAMINE 4,6-DEHYDRATASE"/>
    <property type="match status" value="1"/>
</dbReference>
<comment type="similarity">
    <text evidence="1">Belongs to the polysaccharide synthase family.</text>
</comment>
<gene>
    <name evidence="3" type="ORF">DIS07_12750</name>
</gene>
<dbReference type="InterPro" id="IPR036291">
    <property type="entry name" value="NAD(P)-bd_dom_sf"/>
</dbReference>
<proteinExistence type="inferred from homology"/>
<dbReference type="InterPro" id="IPR051203">
    <property type="entry name" value="Polysaccharide_Synthase-Rel"/>
</dbReference>
<evidence type="ECO:0000256" key="1">
    <source>
        <dbReference type="ARBA" id="ARBA00007430"/>
    </source>
</evidence>
<dbReference type="PANTHER" id="PTHR43318:SF2">
    <property type="entry name" value="UDP-N-ACETYLGLUCOSAMINE 4,6-DEHYDRATASE (INVERTING)"/>
    <property type="match status" value="1"/>
</dbReference>
<sequence>MNKNMKLFITGGAGYLGREIVKRYYNKAQITVYSRDEAKHYFLKKQFPEIKCIIGDVADFDHMKKAAKGHNFGIFAASLKQIEAVDQNVDIAIRTIINGATNSRNVAEENNFEAACFISSDKSRAATTLYGAMKFIGGEAFIVNAEESNVRLTTAIYGNVLNSTGSIIPLILDSIKNNYEIKLYSPEMTRFMIDVEEAINLIDNSFNYSGYNIIPNISSFKVLDLFEIYKKEFGLKYSLGVPRISEKIHEIMIAKEEIPRTFLDENTNMYMMHYKKIFNDSKVNFNEFSSENVVVSKQQLYDKLKKNNFFQKNNK</sequence>
<name>A0A2U2J7G1_9FLAO</name>
<evidence type="ECO:0000259" key="2">
    <source>
        <dbReference type="Pfam" id="PF02719"/>
    </source>
</evidence>
<accession>A0A2U2J7G1</accession>
<evidence type="ECO:0000313" key="4">
    <source>
        <dbReference type="Proteomes" id="UP000245670"/>
    </source>
</evidence>
<feature type="domain" description="Polysaccharide biosynthesis protein CapD-like" evidence="2">
    <location>
        <begin position="8"/>
        <end position="259"/>
    </location>
</feature>
<dbReference type="OrthoDB" id="9803111at2"/>
<dbReference type="SUPFAM" id="SSF51735">
    <property type="entry name" value="NAD(P)-binding Rossmann-fold domains"/>
    <property type="match status" value="1"/>
</dbReference>
<keyword evidence="4" id="KW-1185">Reference proteome</keyword>
<dbReference type="InterPro" id="IPR003869">
    <property type="entry name" value="Polysac_CapD-like"/>
</dbReference>
<comment type="caution">
    <text evidence="3">The sequence shown here is derived from an EMBL/GenBank/DDBJ whole genome shotgun (WGS) entry which is preliminary data.</text>
</comment>
<organism evidence="3 4">
    <name type="scientific">Polaribacter aquimarinus</name>
    <dbReference type="NCBI Taxonomy" id="2100726"/>
    <lineage>
        <taxon>Bacteria</taxon>
        <taxon>Pseudomonadati</taxon>
        <taxon>Bacteroidota</taxon>
        <taxon>Flavobacteriia</taxon>
        <taxon>Flavobacteriales</taxon>
        <taxon>Flavobacteriaceae</taxon>
    </lineage>
</organism>
<dbReference type="AlphaFoldDB" id="A0A2U2J7G1"/>